<feature type="repeat" description="ANK" evidence="3">
    <location>
        <begin position="155"/>
        <end position="187"/>
    </location>
</feature>
<dbReference type="PANTHER" id="PTHR24203:SF45">
    <property type="entry name" value="ANKYRIN REPEAT DOMAIN 6"/>
    <property type="match status" value="1"/>
</dbReference>
<dbReference type="PANTHER" id="PTHR24203">
    <property type="entry name" value="ANKYRIN REPEAT FAMILY PROTEIN"/>
    <property type="match status" value="1"/>
</dbReference>
<reference evidence="5" key="1">
    <citation type="submission" date="2014-05" db="EMBL/GenBank/DDBJ databases">
        <title>The transcriptome of the halophilic microalga Tetraselmis sp. GSL018 isolated from the Great Salt Lake, Utah.</title>
        <authorList>
            <person name="Jinkerson R.E."/>
            <person name="D'Adamo S."/>
            <person name="Posewitz M.C."/>
        </authorList>
    </citation>
    <scope>NUCLEOTIDE SEQUENCE</scope>
    <source>
        <strain evidence="5">GSL018</strain>
    </source>
</reference>
<keyword evidence="2 3" id="KW-0040">ANK repeat</keyword>
<evidence type="ECO:0000256" key="2">
    <source>
        <dbReference type="ARBA" id="ARBA00023043"/>
    </source>
</evidence>
<protein>
    <submittedName>
        <fullName evidence="5">Euchromatic histone-lysine N-methyltransferase</fullName>
    </submittedName>
</protein>
<gene>
    <name evidence="5" type="primary">EHMT</name>
    <name evidence="5" type="ORF">TSPGSL018_29553</name>
</gene>
<accession>A0A061RR76</accession>
<keyword evidence="5" id="KW-0808">Transferase</keyword>
<keyword evidence="5" id="KW-0489">Methyltransferase</keyword>
<evidence type="ECO:0000256" key="4">
    <source>
        <dbReference type="SAM" id="MobiDB-lite"/>
    </source>
</evidence>
<dbReference type="AlphaFoldDB" id="A0A061RR76"/>
<feature type="repeat" description="ANK" evidence="3">
    <location>
        <begin position="122"/>
        <end position="154"/>
    </location>
</feature>
<keyword evidence="1" id="KW-0677">Repeat</keyword>
<dbReference type="SUPFAM" id="SSF48403">
    <property type="entry name" value="Ankyrin repeat"/>
    <property type="match status" value="1"/>
</dbReference>
<evidence type="ECO:0000256" key="1">
    <source>
        <dbReference type="ARBA" id="ARBA00022737"/>
    </source>
</evidence>
<dbReference type="Pfam" id="PF00023">
    <property type="entry name" value="Ank"/>
    <property type="match status" value="1"/>
</dbReference>
<dbReference type="InterPro" id="IPR002110">
    <property type="entry name" value="Ankyrin_rpt"/>
</dbReference>
<dbReference type="Gene3D" id="1.25.40.20">
    <property type="entry name" value="Ankyrin repeat-containing domain"/>
    <property type="match status" value="3"/>
</dbReference>
<feature type="compositionally biased region" description="Basic residues" evidence="4">
    <location>
        <begin position="285"/>
        <end position="314"/>
    </location>
</feature>
<feature type="repeat" description="ANK" evidence="3">
    <location>
        <begin position="88"/>
        <end position="115"/>
    </location>
</feature>
<dbReference type="GO" id="GO:0008168">
    <property type="term" value="F:methyltransferase activity"/>
    <property type="evidence" value="ECO:0007669"/>
    <property type="project" value="UniProtKB-KW"/>
</dbReference>
<feature type="repeat" description="ANK" evidence="3">
    <location>
        <begin position="55"/>
        <end position="87"/>
    </location>
</feature>
<sequence length="314" mass="34749">MSNKASSEAVEAAGTETIHHAAWRGDRAKIMQFVKQREDLGYPATETLQERDGVTGDTPLHKAVENNQEELVKWLLLQGVMPDVKDNHGVTPLHVAAIKGYFSLVELLLDSDESIKKGVDSNGDTAVHWAATKGHLDVVELLLSRGAAIDIANKQGWTALHRAAFNGRVEVMDRLLNAGASLHAVNQDCNTALHLASHNNHLSAISLLLKWGAKTDMRNAEGLVPVFMGVSPGVRDIIEEWEIAHPPKSRTTRIEIGAAKPAPPLPRVSRRGAAARGPDHERPRRALRVPRVRRRRWRTPIRRRPRTQRARLSA</sequence>
<evidence type="ECO:0000313" key="5">
    <source>
        <dbReference type="EMBL" id="JAC73170.1"/>
    </source>
</evidence>
<dbReference type="PROSITE" id="PS50088">
    <property type="entry name" value="ANK_REPEAT"/>
    <property type="match status" value="5"/>
</dbReference>
<dbReference type="PROSITE" id="PS50297">
    <property type="entry name" value="ANK_REP_REGION"/>
    <property type="match status" value="5"/>
</dbReference>
<dbReference type="EMBL" id="GBEZ01012749">
    <property type="protein sequence ID" value="JAC73170.1"/>
    <property type="molecule type" value="Transcribed_RNA"/>
</dbReference>
<evidence type="ECO:0000256" key="3">
    <source>
        <dbReference type="PROSITE-ProRule" id="PRU00023"/>
    </source>
</evidence>
<feature type="repeat" description="ANK" evidence="3">
    <location>
        <begin position="188"/>
        <end position="220"/>
    </location>
</feature>
<dbReference type="GO" id="GO:0032259">
    <property type="term" value="P:methylation"/>
    <property type="evidence" value="ECO:0007669"/>
    <property type="project" value="UniProtKB-KW"/>
</dbReference>
<dbReference type="PRINTS" id="PR01415">
    <property type="entry name" value="ANKYRIN"/>
</dbReference>
<name>A0A061RR76_9CHLO</name>
<feature type="region of interest" description="Disordered" evidence="4">
    <location>
        <begin position="260"/>
        <end position="314"/>
    </location>
</feature>
<dbReference type="SMART" id="SM00248">
    <property type="entry name" value="ANK"/>
    <property type="match status" value="5"/>
</dbReference>
<dbReference type="InterPro" id="IPR036770">
    <property type="entry name" value="Ankyrin_rpt-contain_sf"/>
</dbReference>
<organism evidence="5">
    <name type="scientific">Tetraselmis sp. GSL018</name>
    <dbReference type="NCBI Taxonomy" id="582737"/>
    <lineage>
        <taxon>Eukaryota</taxon>
        <taxon>Viridiplantae</taxon>
        <taxon>Chlorophyta</taxon>
        <taxon>core chlorophytes</taxon>
        <taxon>Chlorodendrophyceae</taxon>
        <taxon>Chlorodendrales</taxon>
        <taxon>Chlorodendraceae</taxon>
        <taxon>Tetraselmis</taxon>
    </lineage>
</organism>
<dbReference type="Pfam" id="PF12796">
    <property type="entry name" value="Ank_2"/>
    <property type="match status" value="2"/>
</dbReference>
<proteinExistence type="predicted"/>